<feature type="transmembrane region" description="Helical" evidence="9">
    <location>
        <begin position="292"/>
        <end position="316"/>
    </location>
</feature>
<dbReference type="PANTHER" id="PTHR32507">
    <property type="entry name" value="NA(+)/H(+) ANTIPORTER 1"/>
    <property type="match status" value="1"/>
</dbReference>
<protein>
    <submittedName>
        <fullName evidence="11">Potassium/proton antiporter</fullName>
    </submittedName>
</protein>
<dbReference type="NCBIfam" id="NF003715">
    <property type="entry name" value="PRK05326.1-2"/>
    <property type="match status" value="1"/>
</dbReference>
<keyword evidence="6 9" id="KW-1133">Transmembrane helix</keyword>
<evidence type="ECO:0000256" key="2">
    <source>
        <dbReference type="ARBA" id="ARBA00022448"/>
    </source>
</evidence>
<evidence type="ECO:0000256" key="5">
    <source>
        <dbReference type="ARBA" id="ARBA00022692"/>
    </source>
</evidence>
<dbReference type="EMBL" id="JANGCH010000001">
    <property type="protein sequence ID" value="MCQ5120881.1"/>
    <property type="molecule type" value="Genomic_DNA"/>
</dbReference>
<dbReference type="InterPro" id="IPR038770">
    <property type="entry name" value="Na+/solute_symporter_sf"/>
</dbReference>
<evidence type="ECO:0000313" key="11">
    <source>
        <dbReference type="EMBL" id="MCQ5120881.1"/>
    </source>
</evidence>
<evidence type="ECO:0000256" key="7">
    <source>
        <dbReference type="ARBA" id="ARBA00023065"/>
    </source>
</evidence>
<evidence type="ECO:0000256" key="1">
    <source>
        <dbReference type="ARBA" id="ARBA00004651"/>
    </source>
</evidence>
<dbReference type="InterPro" id="IPR036721">
    <property type="entry name" value="RCK_C_sf"/>
</dbReference>
<evidence type="ECO:0000313" key="12">
    <source>
        <dbReference type="Proteomes" id="UP001524435"/>
    </source>
</evidence>
<keyword evidence="4" id="KW-1003">Cell membrane</keyword>
<evidence type="ECO:0000256" key="8">
    <source>
        <dbReference type="ARBA" id="ARBA00023136"/>
    </source>
</evidence>
<evidence type="ECO:0000256" key="9">
    <source>
        <dbReference type="SAM" id="Phobius"/>
    </source>
</evidence>
<feature type="transmembrane region" description="Helical" evidence="9">
    <location>
        <begin position="328"/>
        <end position="351"/>
    </location>
</feature>
<keyword evidence="12" id="KW-1185">Reference proteome</keyword>
<reference evidence="11 12" key="1">
    <citation type="submission" date="2022-06" db="EMBL/GenBank/DDBJ databases">
        <title>Isolation of gut microbiota from human fecal samples.</title>
        <authorList>
            <person name="Pamer E.G."/>
            <person name="Barat B."/>
            <person name="Waligurski E."/>
            <person name="Medina S."/>
            <person name="Paddock L."/>
            <person name="Mostad J."/>
        </authorList>
    </citation>
    <scope>NUCLEOTIDE SEQUENCE [LARGE SCALE GENOMIC DNA]</scope>
    <source>
        <strain evidence="11 12">DFI.6.1</strain>
    </source>
</reference>
<proteinExistence type="predicted"/>
<feature type="transmembrane region" description="Helical" evidence="9">
    <location>
        <begin position="357"/>
        <end position="376"/>
    </location>
</feature>
<name>A0ABT1SI34_9FIRM</name>
<dbReference type="Gene3D" id="3.30.70.1450">
    <property type="entry name" value="Regulator of K+ conductance, C-terminal domain"/>
    <property type="match status" value="2"/>
</dbReference>
<keyword evidence="3" id="KW-0050">Antiport</keyword>
<feature type="transmembrane region" description="Helical" evidence="9">
    <location>
        <begin position="89"/>
        <end position="112"/>
    </location>
</feature>
<dbReference type="Proteomes" id="UP001524435">
    <property type="component" value="Unassembled WGS sequence"/>
</dbReference>
<feature type="transmembrane region" description="Helical" evidence="9">
    <location>
        <begin position="188"/>
        <end position="209"/>
    </location>
</feature>
<evidence type="ECO:0000259" key="10">
    <source>
        <dbReference type="PROSITE" id="PS51202"/>
    </source>
</evidence>
<keyword evidence="2" id="KW-0813">Transport</keyword>
<feature type="domain" description="RCK C-terminal" evidence="10">
    <location>
        <begin position="395"/>
        <end position="460"/>
    </location>
</feature>
<dbReference type="Gene3D" id="1.20.1530.20">
    <property type="match status" value="1"/>
</dbReference>
<dbReference type="PROSITE" id="PS51202">
    <property type="entry name" value="RCK_C"/>
    <property type="match status" value="2"/>
</dbReference>
<feature type="transmembrane region" description="Helical" evidence="9">
    <location>
        <begin position="6"/>
        <end position="23"/>
    </location>
</feature>
<feature type="transmembrane region" description="Helical" evidence="9">
    <location>
        <begin position="161"/>
        <end position="182"/>
    </location>
</feature>
<organism evidence="11 12">
    <name type="scientific">Massilicoli timonensis</name>
    <dbReference type="NCBI Taxonomy" id="2015901"/>
    <lineage>
        <taxon>Bacteria</taxon>
        <taxon>Bacillati</taxon>
        <taxon>Bacillota</taxon>
        <taxon>Erysipelotrichia</taxon>
        <taxon>Erysipelotrichales</taxon>
        <taxon>Erysipelotrichaceae</taxon>
        <taxon>Massilicoli</taxon>
    </lineage>
</organism>
<dbReference type="NCBIfam" id="NF003716">
    <property type="entry name" value="PRK05326.1-3"/>
    <property type="match status" value="1"/>
</dbReference>
<evidence type="ECO:0000256" key="6">
    <source>
        <dbReference type="ARBA" id="ARBA00022989"/>
    </source>
</evidence>
<feature type="transmembrane region" description="Helical" evidence="9">
    <location>
        <begin position="60"/>
        <end position="77"/>
    </location>
</feature>
<keyword evidence="8 9" id="KW-0472">Membrane</keyword>
<sequence length="543" mass="59850">MNELLILCACIMILCIVFSKLSVRIGMPALVVFLLLGMAFGSDGFFQIHFDDYALAENVSYLALIFIMFYGGFCLNLKAARPFIAQASLLATAGIVISALALAAICYALLPFSWLESFLIASVLASTDAASVFSILRMKKLNLKAGLAPILEMESGSNDPFAYLLTMIALSLLSGSETSIFFLSLQQILLGIGSGILIAGCTLLVFRFLKIKESGLNSILLAAFVILAYAFASLIKGNGFLSVYLCGVILGNCKLPQKAEQIHFFDSISSMMQIVLFFMLGLLSFPSQLPDAIFSALIIFLALTFFARPIAVFLCLIPFSLSIKEKLFLSWCGLRGAASIVFAIVAVLSPAYTDFDIFHIVMIVSLLSITLQGMLLPKAAKWLNVIDESNDTSRTFNDYLEETAMQLIHVQISRHHPWIDKTLQEIEMPPEMIAVLLKRGNEAFVPDGATKLLYHDHLVLVTTNRENGIQLEMEEIPLSKHKQWIGSPLADMDTAKFLIILIRRNDDYFVPDGTTILQSGDVLIACERDVILKPEKEPPMLAH</sequence>
<dbReference type="Pfam" id="PF00999">
    <property type="entry name" value="Na_H_Exchanger"/>
    <property type="match status" value="1"/>
</dbReference>
<gene>
    <name evidence="11" type="ORF">NE663_01240</name>
</gene>
<dbReference type="SUPFAM" id="SSF116726">
    <property type="entry name" value="TrkA C-terminal domain-like"/>
    <property type="match status" value="2"/>
</dbReference>
<comment type="caution">
    <text evidence="11">The sequence shown here is derived from an EMBL/GenBank/DDBJ whole genome shotgun (WGS) entry which is preliminary data.</text>
</comment>
<dbReference type="Pfam" id="PF02080">
    <property type="entry name" value="TrkA_C"/>
    <property type="match status" value="1"/>
</dbReference>
<keyword evidence="7" id="KW-0406">Ion transport</keyword>
<dbReference type="PANTHER" id="PTHR32507:SF7">
    <property type="entry name" value="K(+)_H(+) ANTIPORTER NHAP2"/>
    <property type="match status" value="1"/>
</dbReference>
<keyword evidence="5 9" id="KW-0812">Transmembrane</keyword>
<feature type="transmembrane region" description="Helical" evidence="9">
    <location>
        <begin position="118"/>
        <end position="136"/>
    </location>
</feature>
<evidence type="ECO:0000256" key="3">
    <source>
        <dbReference type="ARBA" id="ARBA00022449"/>
    </source>
</evidence>
<dbReference type="InterPro" id="IPR006153">
    <property type="entry name" value="Cation/H_exchanger_TM"/>
</dbReference>
<dbReference type="InterPro" id="IPR006037">
    <property type="entry name" value="RCK_C"/>
</dbReference>
<feature type="transmembrane region" description="Helical" evidence="9">
    <location>
        <begin position="30"/>
        <end position="48"/>
    </location>
</feature>
<feature type="domain" description="RCK C-terminal" evidence="10">
    <location>
        <begin position="461"/>
        <end position="524"/>
    </location>
</feature>
<evidence type="ECO:0000256" key="4">
    <source>
        <dbReference type="ARBA" id="ARBA00022475"/>
    </source>
</evidence>
<feature type="transmembrane region" description="Helical" evidence="9">
    <location>
        <begin position="216"/>
        <end position="232"/>
    </location>
</feature>
<comment type="subcellular location">
    <subcellularLocation>
        <location evidence="1">Cell membrane</location>
        <topology evidence="1">Multi-pass membrane protein</topology>
    </subcellularLocation>
</comment>
<accession>A0ABT1SI34</accession>
<dbReference type="RefSeq" id="WP_178200189.1">
    <property type="nucleotide sequence ID" value="NZ_CANTYB010000097.1"/>
</dbReference>